<dbReference type="CDD" id="cd00063">
    <property type="entry name" value="FN3"/>
    <property type="match status" value="1"/>
</dbReference>
<dbReference type="InterPro" id="IPR036116">
    <property type="entry name" value="FN3_sf"/>
</dbReference>
<dbReference type="SUPFAM" id="SSF49265">
    <property type="entry name" value="Fibronectin type III"/>
    <property type="match status" value="1"/>
</dbReference>
<organism evidence="2 3">
    <name type="scientific">Xyrichtys novacula</name>
    <name type="common">Pearly razorfish</name>
    <name type="synonym">Hemipteronotus novacula</name>
    <dbReference type="NCBI Taxonomy" id="13765"/>
    <lineage>
        <taxon>Eukaryota</taxon>
        <taxon>Metazoa</taxon>
        <taxon>Chordata</taxon>
        <taxon>Craniata</taxon>
        <taxon>Vertebrata</taxon>
        <taxon>Euteleostomi</taxon>
        <taxon>Actinopterygii</taxon>
        <taxon>Neopterygii</taxon>
        <taxon>Teleostei</taxon>
        <taxon>Neoteleostei</taxon>
        <taxon>Acanthomorphata</taxon>
        <taxon>Eupercaria</taxon>
        <taxon>Labriformes</taxon>
        <taxon>Labridae</taxon>
        <taxon>Xyrichtys</taxon>
    </lineage>
</organism>
<accession>A0AAV1HS63</accession>
<evidence type="ECO:0000313" key="2">
    <source>
        <dbReference type="EMBL" id="CAJ1087212.1"/>
    </source>
</evidence>
<evidence type="ECO:0000259" key="1">
    <source>
        <dbReference type="PROSITE" id="PS50853"/>
    </source>
</evidence>
<dbReference type="InterPro" id="IPR013783">
    <property type="entry name" value="Ig-like_fold"/>
</dbReference>
<dbReference type="AlphaFoldDB" id="A0AAV1HS63"/>
<dbReference type="Gene3D" id="2.60.40.10">
    <property type="entry name" value="Immunoglobulins"/>
    <property type="match status" value="1"/>
</dbReference>
<dbReference type="InterPro" id="IPR003961">
    <property type="entry name" value="FN3_dom"/>
</dbReference>
<keyword evidence="3" id="KW-1185">Reference proteome</keyword>
<protein>
    <submittedName>
        <fullName evidence="2">Collagen alpha-1(XII) chain isoform X6</fullName>
    </submittedName>
</protein>
<dbReference type="Proteomes" id="UP001178508">
    <property type="component" value="Chromosome 24"/>
</dbReference>
<dbReference type="GO" id="GO:0005581">
    <property type="term" value="C:collagen trimer"/>
    <property type="evidence" value="ECO:0007669"/>
    <property type="project" value="UniProtKB-KW"/>
</dbReference>
<dbReference type="PROSITE" id="PS50853">
    <property type="entry name" value="FN3"/>
    <property type="match status" value="1"/>
</dbReference>
<evidence type="ECO:0000313" key="3">
    <source>
        <dbReference type="Proteomes" id="UP001178508"/>
    </source>
</evidence>
<proteinExistence type="predicted"/>
<dbReference type="SMART" id="SM00060">
    <property type="entry name" value="FN3"/>
    <property type="match status" value="1"/>
</dbReference>
<dbReference type="FunFam" id="2.60.40.10:FF:000480">
    <property type="entry name" value="Collagen, type XII, alpha 1"/>
    <property type="match status" value="1"/>
</dbReference>
<dbReference type="Pfam" id="PF00041">
    <property type="entry name" value="fn3"/>
    <property type="match status" value="1"/>
</dbReference>
<feature type="domain" description="Fibronectin type-III" evidence="1">
    <location>
        <begin position="13"/>
        <end position="102"/>
    </location>
</feature>
<sequence>MSSEPLTGRETTSATNMTVYDETSTTMRVSWEEANGATGYILLYKPINSSEPQPVGEVHAGGDVTNVLLENLIPNTAYAFRLYVLRREDAIQRLEGTGVTRA</sequence>
<gene>
    <name evidence="2" type="ORF">XNOV1_A010364</name>
</gene>
<reference evidence="2" key="1">
    <citation type="submission" date="2023-08" db="EMBL/GenBank/DDBJ databases">
        <authorList>
            <person name="Alioto T."/>
            <person name="Alioto T."/>
            <person name="Gomez Garrido J."/>
        </authorList>
    </citation>
    <scope>NUCLEOTIDE SEQUENCE</scope>
</reference>
<keyword evidence="2" id="KW-0176">Collagen</keyword>
<dbReference type="EMBL" id="OY660887">
    <property type="protein sequence ID" value="CAJ1087212.1"/>
    <property type="molecule type" value="Genomic_DNA"/>
</dbReference>
<name>A0AAV1HS63_XYRNO</name>